<protein>
    <submittedName>
        <fullName evidence="1">Uncharacterized protein</fullName>
    </submittedName>
</protein>
<dbReference type="Proteomes" id="UP000831701">
    <property type="component" value="Chromosome 2"/>
</dbReference>
<reference evidence="1" key="1">
    <citation type="submission" date="2022-04" db="EMBL/GenBank/DDBJ databases">
        <title>Jade perch genome.</title>
        <authorList>
            <person name="Chao B."/>
        </authorList>
    </citation>
    <scope>NUCLEOTIDE SEQUENCE</scope>
    <source>
        <strain evidence="1">CB-2022</strain>
    </source>
</reference>
<sequence length="1068" mass="120441">MKVFNRSTRQTEGLQLPGAEACPPPLPPPPPLPRSCPTFVLAVVTSFVSRLYPSSGLTWSADTPTRRCSFCRRLGFVAPGPVLSSHSPAKLYPRDRAPLWAWRPTASPCRWPAWTWPRRPPPCSCSGRCSARLIEPSPLQPDIQRTPPPLWPSPALWGLFLGRSSSWAWSSGCRWGSGLEERLGLGLDHKIARTFAEVEEKVNRRMGRLRAELQRREAELQRREAELERERRDGERLKGEKQEVEERAAYLSRQVSAAMEMMERLKKDLEGKERELRERQQSVHLILFMEMVDIECFLRETAQKEVEAKSRLQVFIETLLERADRAERQLLLLSTHTHHNHYTHRGHAFAEPYTPLPARGGRSLDASTDDIFADKMQESIGNRRSDRSYEDFVSGFRVGEAGCGRTWSKRNRRHHSTEEEEEDEEEDEGEEEGFWSSAEMRRLVFSRTHTPGSEAPSSLRSTPSHRRHGDRQLGADTLRLRAGLFCVFPYLDVRSLLCAAEVCSDWRFVARHPAVWTRLRLENARVSAEFLTTLSQWCTQTQSLVLNNLKPRSKRSDETREDYHKNTRGSVEPGVEALLRSAGGSLLHLSVSQCPHILTDRTLWLASCYSRNLQTLTYRSSSDPLGQEVLWALGAGCRSISSLQVAPAHPCQQPTRFGNRCLQTIGRCWPHLCSLSVGGASCGTQGLVAVVRSCTHLQVLELERITDLGLQAATELCKVGLKSLETLILTHTPVSGQAILHFHSMCDNIRSIVVEVAVSDYFEEPDTQEAQHLFGEILTTLKPEPPLVPGEWVEHDKAPPLIKECPGQSFQAWRLLKYLKSSLSEADDILLEPYLQSWDQLLNFMESLGTMVGFFSQKVKEKIVLIRALSLKHRAEAHGKRDPSDRSGLQTPASFGLKHGAYRSLRSMVEAELNTGVVNFSRRTDSGCRTLLRLHRSLLWLKLMLEGLAEGPDADGRYKTPGELSRDAYKVALAPHHPWVLRQAAEFVFLALPDRRYFLQLTVALSEGFVTHGALVWSLPVVGPHVDREVFLPRARLPTNPADEQFDAQVAPHVVGQVSLAFKKASAL</sequence>
<evidence type="ECO:0000313" key="2">
    <source>
        <dbReference type="Proteomes" id="UP000831701"/>
    </source>
</evidence>
<organism evidence="1 2">
    <name type="scientific">Scortum barcoo</name>
    <name type="common">barcoo grunter</name>
    <dbReference type="NCBI Taxonomy" id="214431"/>
    <lineage>
        <taxon>Eukaryota</taxon>
        <taxon>Metazoa</taxon>
        <taxon>Chordata</taxon>
        <taxon>Craniata</taxon>
        <taxon>Vertebrata</taxon>
        <taxon>Euteleostomi</taxon>
        <taxon>Actinopterygii</taxon>
        <taxon>Neopterygii</taxon>
        <taxon>Teleostei</taxon>
        <taxon>Neoteleostei</taxon>
        <taxon>Acanthomorphata</taxon>
        <taxon>Eupercaria</taxon>
        <taxon>Centrarchiformes</taxon>
        <taxon>Terapontoidei</taxon>
        <taxon>Terapontidae</taxon>
        <taxon>Scortum</taxon>
    </lineage>
</organism>
<dbReference type="EMBL" id="CM041532">
    <property type="protein sequence ID" value="KAI3375796.1"/>
    <property type="molecule type" value="Genomic_DNA"/>
</dbReference>
<accession>A0ACB8X745</accession>
<comment type="caution">
    <text evidence="1">The sequence shown here is derived from an EMBL/GenBank/DDBJ whole genome shotgun (WGS) entry which is preliminary data.</text>
</comment>
<keyword evidence="2" id="KW-1185">Reference proteome</keyword>
<name>A0ACB8X745_9TELE</name>
<gene>
    <name evidence="1" type="ORF">L3Q82_003740</name>
</gene>
<evidence type="ECO:0000313" key="1">
    <source>
        <dbReference type="EMBL" id="KAI3375796.1"/>
    </source>
</evidence>
<proteinExistence type="predicted"/>